<evidence type="ECO:0000313" key="2">
    <source>
        <dbReference type="EMBL" id="TWF98916.1"/>
    </source>
</evidence>
<dbReference type="RefSeq" id="WP_145905269.1">
    <property type="nucleotide sequence ID" value="NZ_BAAAMZ010000011.1"/>
</dbReference>
<comment type="caution">
    <text evidence="2">The sequence shown here is derived from an EMBL/GenBank/DDBJ whole genome shotgun (WGS) entry which is preliminary data.</text>
</comment>
<feature type="domain" description="GmrSD restriction endonucleases N-terminal" evidence="1">
    <location>
        <begin position="16"/>
        <end position="256"/>
    </location>
</feature>
<gene>
    <name evidence="2" type="ORF">FHX73_112746</name>
</gene>
<dbReference type="AlphaFoldDB" id="A0A561UHS9"/>
<keyword evidence="3" id="KW-1185">Reference proteome</keyword>
<dbReference type="Pfam" id="PF03235">
    <property type="entry name" value="GmrSD_N"/>
    <property type="match status" value="1"/>
</dbReference>
<sequence length="608" mass="69015">MPEQAFGIDKVQLIKLLRRVAEGEAQLPEFQRGWVWPDHNIIGLLASISRGYPVGTLMLLQTGGDVRFKYRPVEGATPPPRTQPDTLILDGQQRMTSLFQSLVLGKPVETQNQRKQPISGWFYVDMVKALDPQVDREDAIRLLPADRVVRSFRGEPIEDCSTPEKEYEARLFPLAKLFDNRDWSYGYEDYWKARGEDGRKWWRDFEEAFIRPFELYQVPVIELGKQTERQAVCQVFEKVNTGGVTLTVFELLTATYAADEFDLRDHWDNKVRAAWKAPEYRVLKEVSNTDFLQAVTLMATAARRDRAAATGVDEERLPRIGCKRKDMLELGLEEYEHFEPLVVQGFKDAAKFLRQQYLFDTKFLPYGTQLIPLAAILSVLGEHAQPAGAQQKLARWYWCGVFGELYGGSTETRFSHDLPETVDWVRGAGPEPRTVRDARFSASRLLTLRTRNSAAYKGIYALLMKEGAADWRTGEKAEITEYFAEAVDIHHIFPQVWCERENIPRGSYNSIVNKTPLTGRTNRIIGGVAPSAYLPRLAKNAEVEADTVADHIRTHLADPELLAKDDFAGFFEARQRALVEAIEKATGKAVVTEDGYPSTDPVDDGDED</sequence>
<evidence type="ECO:0000313" key="3">
    <source>
        <dbReference type="Proteomes" id="UP000317940"/>
    </source>
</evidence>
<dbReference type="Proteomes" id="UP000317940">
    <property type="component" value="Unassembled WGS sequence"/>
</dbReference>
<organism evidence="2 3">
    <name type="scientific">Kitasatospora viridis</name>
    <dbReference type="NCBI Taxonomy" id="281105"/>
    <lineage>
        <taxon>Bacteria</taxon>
        <taxon>Bacillati</taxon>
        <taxon>Actinomycetota</taxon>
        <taxon>Actinomycetes</taxon>
        <taxon>Kitasatosporales</taxon>
        <taxon>Streptomycetaceae</taxon>
        <taxon>Kitasatospora</taxon>
    </lineage>
</organism>
<accession>A0A561UHS9</accession>
<dbReference type="EMBL" id="VIWT01000001">
    <property type="protein sequence ID" value="TWF98916.1"/>
    <property type="molecule type" value="Genomic_DNA"/>
</dbReference>
<dbReference type="InterPro" id="IPR004919">
    <property type="entry name" value="GmrSD_N"/>
</dbReference>
<protein>
    <recommendedName>
        <fullName evidence="1">GmrSD restriction endonucleases N-terminal domain-containing protein</fullName>
    </recommendedName>
</protein>
<proteinExistence type="predicted"/>
<reference evidence="2 3" key="1">
    <citation type="submission" date="2019-06" db="EMBL/GenBank/DDBJ databases">
        <title>Sequencing the genomes of 1000 actinobacteria strains.</title>
        <authorList>
            <person name="Klenk H.-P."/>
        </authorList>
    </citation>
    <scope>NUCLEOTIDE SEQUENCE [LARGE SCALE GENOMIC DNA]</scope>
    <source>
        <strain evidence="2 3">DSM 44826</strain>
    </source>
</reference>
<dbReference type="OrthoDB" id="9787127at2"/>
<dbReference type="PANTHER" id="PTHR37292:SF2">
    <property type="entry name" value="DUF262 DOMAIN-CONTAINING PROTEIN"/>
    <property type="match status" value="1"/>
</dbReference>
<name>A0A561UHS9_9ACTN</name>
<evidence type="ECO:0000259" key="1">
    <source>
        <dbReference type="Pfam" id="PF03235"/>
    </source>
</evidence>
<dbReference type="PANTHER" id="PTHR37292">
    <property type="entry name" value="VNG6097C"/>
    <property type="match status" value="1"/>
</dbReference>